<keyword evidence="1" id="KW-0812">Transmembrane</keyword>
<feature type="transmembrane region" description="Helical" evidence="1">
    <location>
        <begin position="62"/>
        <end position="86"/>
    </location>
</feature>
<feature type="transmembrane region" description="Helical" evidence="1">
    <location>
        <begin position="141"/>
        <end position="162"/>
    </location>
</feature>
<accession>A0A849SN71</accession>
<reference evidence="2 3" key="1">
    <citation type="submission" date="2020-04" db="EMBL/GenBank/DDBJ databases">
        <title>Metagenomic profiling of ammonia- and methane-oxidizing microorganisms in a Dutch drinking water treatment plant.</title>
        <authorList>
            <person name="Poghosyan L."/>
            <person name="Leucker S."/>
        </authorList>
    </citation>
    <scope>NUCLEOTIDE SEQUENCE [LARGE SCALE GENOMIC DNA]</scope>
    <source>
        <strain evidence="2">S-RSF-IL-03</strain>
    </source>
</reference>
<evidence type="ECO:0000256" key="1">
    <source>
        <dbReference type="SAM" id="Phobius"/>
    </source>
</evidence>
<evidence type="ECO:0000313" key="2">
    <source>
        <dbReference type="EMBL" id="NOT35243.1"/>
    </source>
</evidence>
<feature type="transmembrane region" description="Helical" evidence="1">
    <location>
        <begin position="168"/>
        <end position="189"/>
    </location>
</feature>
<dbReference type="EMBL" id="JABFRW010000182">
    <property type="protein sequence ID" value="NOT35243.1"/>
    <property type="molecule type" value="Genomic_DNA"/>
</dbReference>
<comment type="caution">
    <text evidence="2">The sequence shown here is derived from an EMBL/GenBank/DDBJ whole genome shotgun (WGS) entry which is preliminary data.</text>
</comment>
<dbReference type="Proteomes" id="UP000580839">
    <property type="component" value="Unassembled WGS sequence"/>
</dbReference>
<dbReference type="AlphaFoldDB" id="A0A849SN71"/>
<sequence>VGLFGILPLMPGLDGEVWQRGALGAGVLLAIGTGLGGELGARLVPLERRGLAWARLGPQPSGAWVTAKWLTSLIVGTPLVVLIWALTVFGLRLPPESAAVALATGLLALAGGAASGIWIGAAFGDPEWTNPRAMLRLAGRVLSLIAFVIQAAMLGLLILVPASNGAGTVAWLWIAVGGALVLGWTWLAARGSSEALDRSPIAE</sequence>
<gene>
    <name evidence="2" type="ORF">HOP12_13940</name>
</gene>
<feature type="non-terminal residue" evidence="2">
    <location>
        <position position="1"/>
    </location>
</feature>
<proteinExistence type="predicted"/>
<name>A0A849SN71_UNCEI</name>
<protein>
    <submittedName>
        <fullName evidence="2">Uncharacterized protein</fullName>
    </submittedName>
</protein>
<organism evidence="2 3">
    <name type="scientific">Eiseniibacteriota bacterium</name>
    <dbReference type="NCBI Taxonomy" id="2212470"/>
    <lineage>
        <taxon>Bacteria</taxon>
        <taxon>Candidatus Eiseniibacteriota</taxon>
    </lineage>
</organism>
<feature type="transmembrane region" description="Helical" evidence="1">
    <location>
        <begin position="98"/>
        <end position="120"/>
    </location>
</feature>
<feature type="transmembrane region" description="Helical" evidence="1">
    <location>
        <begin position="20"/>
        <end position="41"/>
    </location>
</feature>
<keyword evidence="1" id="KW-1133">Transmembrane helix</keyword>
<evidence type="ECO:0000313" key="3">
    <source>
        <dbReference type="Proteomes" id="UP000580839"/>
    </source>
</evidence>
<keyword evidence="1" id="KW-0472">Membrane</keyword>